<accession>A0ACD5UKC5</accession>
<evidence type="ECO:0000313" key="2">
    <source>
        <dbReference type="Proteomes" id="UP001732700"/>
    </source>
</evidence>
<organism evidence="1 2">
    <name type="scientific">Avena sativa</name>
    <name type="common">Oat</name>
    <dbReference type="NCBI Taxonomy" id="4498"/>
    <lineage>
        <taxon>Eukaryota</taxon>
        <taxon>Viridiplantae</taxon>
        <taxon>Streptophyta</taxon>
        <taxon>Embryophyta</taxon>
        <taxon>Tracheophyta</taxon>
        <taxon>Spermatophyta</taxon>
        <taxon>Magnoliopsida</taxon>
        <taxon>Liliopsida</taxon>
        <taxon>Poales</taxon>
        <taxon>Poaceae</taxon>
        <taxon>BOP clade</taxon>
        <taxon>Pooideae</taxon>
        <taxon>Poodae</taxon>
        <taxon>Poeae</taxon>
        <taxon>Poeae Chloroplast Group 1 (Aveneae type)</taxon>
        <taxon>Aveninae</taxon>
        <taxon>Avena</taxon>
    </lineage>
</organism>
<dbReference type="EnsemblPlants" id="AVESA.00010b.r2.2CG0267210.1">
    <property type="protein sequence ID" value="AVESA.00010b.r2.2CG0267210.1.CDS.1"/>
    <property type="gene ID" value="AVESA.00010b.r2.2CG0267210"/>
</dbReference>
<sequence>MELSGAMDEVHPARAAAVALASNKPPPGDEIDALRADLAAAKSRLAATAAEIPPLKSLIESTQGATLARQEEEGRKQAVVEELRRIGDRGRDELRRILLELAAARGAKDSLERRVLVRRQALRALQLAERAVAAETHALTWSAAVATEQLAARSAGGDGDGDDDESAHHDVVAVPARRYEELLQRVEDEERKADERVEDAEAQRRAAKARRAAAVARLEAARAKRREAVQDRRRDVDHRRGKTVAGKGREVRSRSWGVCLVVKKKLGRIFCNVPKA</sequence>
<evidence type="ECO:0000313" key="1">
    <source>
        <dbReference type="EnsemblPlants" id="AVESA.00010b.r2.2CG0267210.1.CDS.1"/>
    </source>
</evidence>
<keyword evidence="2" id="KW-1185">Reference proteome</keyword>
<dbReference type="Proteomes" id="UP001732700">
    <property type="component" value="Chromosome 2C"/>
</dbReference>
<proteinExistence type="predicted"/>
<protein>
    <submittedName>
        <fullName evidence="1">Uncharacterized protein</fullName>
    </submittedName>
</protein>
<name>A0ACD5UKC5_AVESA</name>
<reference evidence="1" key="2">
    <citation type="submission" date="2025-09" db="UniProtKB">
        <authorList>
            <consortium name="EnsemblPlants"/>
        </authorList>
    </citation>
    <scope>IDENTIFICATION</scope>
</reference>
<reference evidence="1" key="1">
    <citation type="submission" date="2021-05" db="EMBL/GenBank/DDBJ databases">
        <authorList>
            <person name="Scholz U."/>
            <person name="Mascher M."/>
            <person name="Fiebig A."/>
        </authorList>
    </citation>
    <scope>NUCLEOTIDE SEQUENCE [LARGE SCALE GENOMIC DNA]</scope>
</reference>